<proteinExistence type="predicted"/>
<dbReference type="AlphaFoldDB" id="A0AAN8SDZ9"/>
<gene>
    <name evidence="1" type="ORF">RUM43_000418</name>
</gene>
<organism evidence="1 2">
    <name type="scientific">Polyplax serrata</name>
    <name type="common">Common mouse louse</name>
    <dbReference type="NCBI Taxonomy" id="468196"/>
    <lineage>
        <taxon>Eukaryota</taxon>
        <taxon>Metazoa</taxon>
        <taxon>Ecdysozoa</taxon>
        <taxon>Arthropoda</taxon>
        <taxon>Hexapoda</taxon>
        <taxon>Insecta</taxon>
        <taxon>Pterygota</taxon>
        <taxon>Neoptera</taxon>
        <taxon>Paraneoptera</taxon>
        <taxon>Psocodea</taxon>
        <taxon>Troctomorpha</taxon>
        <taxon>Phthiraptera</taxon>
        <taxon>Anoplura</taxon>
        <taxon>Polyplacidae</taxon>
        <taxon>Polyplax</taxon>
    </lineage>
</organism>
<reference evidence="1 2" key="1">
    <citation type="submission" date="2023-10" db="EMBL/GenBank/DDBJ databases">
        <title>Genomes of two closely related lineages of the louse Polyplax serrata with different host specificities.</title>
        <authorList>
            <person name="Martinu J."/>
            <person name="Tarabai H."/>
            <person name="Stefka J."/>
            <person name="Hypsa V."/>
        </authorList>
    </citation>
    <scope>NUCLEOTIDE SEQUENCE [LARGE SCALE GENOMIC DNA]</scope>
    <source>
        <strain evidence="1">HR10_N</strain>
    </source>
</reference>
<accession>A0AAN8SDZ9</accession>
<dbReference type="EMBL" id="JAWJWE010000001">
    <property type="protein sequence ID" value="KAK6644151.1"/>
    <property type="molecule type" value="Genomic_DNA"/>
</dbReference>
<dbReference type="Proteomes" id="UP001372834">
    <property type="component" value="Unassembled WGS sequence"/>
</dbReference>
<evidence type="ECO:0000313" key="1">
    <source>
        <dbReference type="EMBL" id="KAK6644151.1"/>
    </source>
</evidence>
<comment type="caution">
    <text evidence="1">The sequence shown here is derived from an EMBL/GenBank/DDBJ whole genome shotgun (WGS) entry which is preliminary data.</text>
</comment>
<evidence type="ECO:0000313" key="2">
    <source>
        <dbReference type="Proteomes" id="UP001372834"/>
    </source>
</evidence>
<name>A0AAN8SDZ9_POLSC</name>
<sequence length="71" mass="8526">MPFRSTNQRQRGCAANLAYFDGSKAKQFNLCTKLIEIVWEDRRQRKRRRLTLYFCYGSLHVLWAPEKTLDE</sequence>
<protein>
    <submittedName>
        <fullName evidence="1">Uncharacterized protein</fullName>
    </submittedName>
</protein>